<dbReference type="SUPFAM" id="SSF48484">
    <property type="entry name" value="Lipoxigenase"/>
    <property type="match status" value="1"/>
</dbReference>
<dbReference type="PROSITE" id="PS51393">
    <property type="entry name" value="LIPOXYGENASE_3"/>
    <property type="match status" value="1"/>
</dbReference>
<proteinExistence type="predicted"/>
<gene>
    <name evidence="5" type="ORF">SPARVUS_LOCUS13801327</name>
</gene>
<evidence type="ECO:0000259" key="4">
    <source>
        <dbReference type="PROSITE" id="PS51393"/>
    </source>
</evidence>
<evidence type="ECO:0000256" key="2">
    <source>
        <dbReference type="ARBA" id="ARBA00022964"/>
    </source>
</evidence>
<dbReference type="InterPro" id="IPR000907">
    <property type="entry name" value="LipOase"/>
</dbReference>
<keyword evidence="1" id="KW-0479">Metal-binding</keyword>
<dbReference type="PANTHER" id="PTHR11771">
    <property type="entry name" value="LIPOXYGENASE"/>
    <property type="match status" value="1"/>
</dbReference>
<dbReference type="Proteomes" id="UP001162483">
    <property type="component" value="Unassembled WGS sequence"/>
</dbReference>
<protein>
    <recommendedName>
        <fullName evidence="4">Lipoxygenase domain-containing protein</fullName>
    </recommendedName>
</protein>
<comment type="caution">
    <text evidence="5">The sequence shown here is derived from an EMBL/GenBank/DDBJ whole genome shotgun (WGS) entry which is preliminary data.</text>
</comment>
<dbReference type="Gene3D" id="1.20.245.10">
    <property type="entry name" value="Lipoxygenase-1, Domain 5"/>
    <property type="match status" value="1"/>
</dbReference>
<feature type="domain" description="Lipoxygenase" evidence="4">
    <location>
        <begin position="1"/>
        <end position="103"/>
    </location>
</feature>
<keyword evidence="3" id="KW-0560">Oxidoreductase</keyword>
<dbReference type="InterPro" id="IPR036226">
    <property type="entry name" value="LipOase_C_sf"/>
</dbReference>
<accession>A0ABN9GC87</accession>
<organism evidence="5 6">
    <name type="scientific">Staurois parvus</name>
    <dbReference type="NCBI Taxonomy" id="386267"/>
    <lineage>
        <taxon>Eukaryota</taxon>
        <taxon>Metazoa</taxon>
        <taxon>Chordata</taxon>
        <taxon>Craniata</taxon>
        <taxon>Vertebrata</taxon>
        <taxon>Euteleostomi</taxon>
        <taxon>Amphibia</taxon>
        <taxon>Batrachia</taxon>
        <taxon>Anura</taxon>
        <taxon>Neobatrachia</taxon>
        <taxon>Ranoidea</taxon>
        <taxon>Ranidae</taxon>
        <taxon>Staurois</taxon>
    </lineage>
</organism>
<keyword evidence="2" id="KW-0223">Dioxygenase</keyword>
<dbReference type="EMBL" id="CATNWA010018290">
    <property type="protein sequence ID" value="CAI9606574.1"/>
    <property type="molecule type" value="Genomic_DNA"/>
</dbReference>
<evidence type="ECO:0000256" key="3">
    <source>
        <dbReference type="ARBA" id="ARBA00023002"/>
    </source>
</evidence>
<sequence length="103" mass="11838">MPNGPPTMKSPPPSTKGVTTMETILEALPDVNSTTGGINSVWVLSNEPMDKRRLGYYPDERFTEKTPQEFIRKFQYQLSEISKCIQERNKTMHLPYIYLDPSE</sequence>
<evidence type="ECO:0000256" key="1">
    <source>
        <dbReference type="ARBA" id="ARBA00022723"/>
    </source>
</evidence>
<reference evidence="5" key="1">
    <citation type="submission" date="2023-05" db="EMBL/GenBank/DDBJ databases">
        <authorList>
            <person name="Stuckert A."/>
        </authorList>
    </citation>
    <scope>NUCLEOTIDE SEQUENCE</scope>
</reference>
<dbReference type="InterPro" id="IPR013819">
    <property type="entry name" value="LipOase_C"/>
</dbReference>
<keyword evidence="6" id="KW-1185">Reference proteome</keyword>
<name>A0ABN9GC87_9NEOB</name>
<evidence type="ECO:0000313" key="5">
    <source>
        <dbReference type="EMBL" id="CAI9606574.1"/>
    </source>
</evidence>
<evidence type="ECO:0000313" key="6">
    <source>
        <dbReference type="Proteomes" id="UP001162483"/>
    </source>
</evidence>
<feature type="non-terminal residue" evidence="5">
    <location>
        <position position="103"/>
    </location>
</feature>